<evidence type="ECO:0000313" key="2">
    <source>
        <dbReference type="Proteomes" id="UP000218785"/>
    </source>
</evidence>
<accession>A0A1Z4N1W0</accession>
<dbReference type="RefSeq" id="WP_096577872.1">
    <property type="nucleotide sequence ID" value="NZ_CAWNJS010000001.1"/>
</dbReference>
<organism evidence="1 2">
    <name type="scientific">Tolypothrix tenuis PCC 7101</name>
    <dbReference type="NCBI Taxonomy" id="231146"/>
    <lineage>
        <taxon>Bacteria</taxon>
        <taxon>Bacillati</taxon>
        <taxon>Cyanobacteriota</taxon>
        <taxon>Cyanophyceae</taxon>
        <taxon>Nostocales</taxon>
        <taxon>Tolypothrichaceae</taxon>
        <taxon>Tolypothrix</taxon>
    </lineage>
</organism>
<protein>
    <submittedName>
        <fullName evidence="1">Uncharacterized protein</fullName>
    </submittedName>
</protein>
<dbReference type="AlphaFoldDB" id="A0A1Z4N1W0"/>
<proteinExistence type="predicted"/>
<dbReference type="EMBL" id="AP018248">
    <property type="protein sequence ID" value="BAY99611.1"/>
    <property type="molecule type" value="Genomic_DNA"/>
</dbReference>
<dbReference type="KEGG" id="ttq:NIES37_35940"/>
<dbReference type="Proteomes" id="UP000218785">
    <property type="component" value="Chromosome"/>
</dbReference>
<name>A0A1Z4N1W0_9CYAN</name>
<evidence type="ECO:0000313" key="1">
    <source>
        <dbReference type="EMBL" id="BAY99611.1"/>
    </source>
</evidence>
<gene>
    <name evidence="1" type="ORF">NIES37_35940</name>
</gene>
<reference evidence="1 2" key="1">
    <citation type="submission" date="2017-06" db="EMBL/GenBank/DDBJ databases">
        <title>Genome sequencing of cyanobaciteial culture collection at National Institute for Environmental Studies (NIES).</title>
        <authorList>
            <person name="Hirose Y."/>
            <person name="Shimura Y."/>
            <person name="Fujisawa T."/>
            <person name="Nakamura Y."/>
            <person name="Kawachi M."/>
        </authorList>
    </citation>
    <scope>NUCLEOTIDE SEQUENCE [LARGE SCALE GENOMIC DNA]</scope>
    <source>
        <strain evidence="1 2">NIES-37</strain>
    </source>
</reference>
<keyword evidence="2" id="KW-1185">Reference proteome</keyword>
<sequence length="222" mass="24257">MKLFKSLLLVLIIGLNFIFARPSLADPPKITKSPDYVEVTKSLDILEAQLAAAKTGEAISETFTVEDIQKKIDELSFQKYALEKGINWGQCRNETDKTIAVYGPKPKKPKTPYDNTLYFLGAGQETPAGWDCQGIYLANDAKVAGLNIDPNQSLEGAAAIKIFKGTQLIAKSNPETSALEFNITPNKLLKAGDINWYIPNVGEKNIASRLPDVPLGGEEEAD</sequence>